<dbReference type="Pfam" id="PF00545">
    <property type="entry name" value="Ribonuclease"/>
    <property type="match status" value="1"/>
</dbReference>
<keyword evidence="2" id="KW-0378">Hydrolase</keyword>
<evidence type="ECO:0000313" key="4">
    <source>
        <dbReference type="EMBL" id="KAL0955489.1"/>
    </source>
</evidence>
<dbReference type="InterPro" id="IPR016191">
    <property type="entry name" value="Ribonuclease/ribotoxin"/>
</dbReference>
<evidence type="ECO:0000313" key="5">
    <source>
        <dbReference type="Proteomes" id="UP001556367"/>
    </source>
</evidence>
<proteinExistence type="predicted"/>
<evidence type="ECO:0000256" key="1">
    <source>
        <dbReference type="ARBA" id="ARBA00022722"/>
    </source>
</evidence>
<dbReference type="SUPFAM" id="SSF53933">
    <property type="entry name" value="Microbial ribonucleases"/>
    <property type="match status" value="1"/>
</dbReference>
<dbReference type="InterPro" id="IPR000026">
    <property type="entry name" value="N1-like"/>
</dbReference>
<dbReference type="EMBL" id="JASNQZ010000006">
    <property type="protein sequence ID" value="KAL0955489.1"/>
    <property type="molecule type" value="Genomic_DNA"/>
</dbReference>
<protein>
    <submittedName>
        <fullName evidence="4">Uncharacterized protein</fullName>
    </submittedName>
</protein>
<evidence type="ECO:0000256" key="2">
    <source>
        <dbReference type="ARBA" id="ARBA00022801"/>
    </source>
</evidence>
<name>A0ABR3JIB6_9AGAR</name>
<accession>A0ABR3JIB6</accession>
<comment type="caution">
    <text evidence="4">The sequence shown here is derived from an EMBL/GenBank/DDBJ whole genome shotgun (WGS) entry which is preliminary data.</text>
</comment>
<dbReference type="Proteomes" id="UP001556367">
    <property type="component" value="Unassembled WGS sequence"/>
</dbReference>
<organism evidence="4 5">
    <name type="scientific">Hohenbuehelia grisea</name>
    <dbReference type="NCBI Taxonomy" id="104357"/>
    <lineage>
        <taxon>Eukaryota</taxon>
        <taxon>Fungi</taxon>
        <taxon>Dikarya</taxon>
        <taxon>Basidiomycota</taxon>
        <taxon>Agaricomycotina</taxon>
        <taxon>Agaricomycetes</taxon>
        <taxon>Agaricomycetidae</taxon>
        <taxon>Agaricales</taxon>
        <taxon>Pleurotineae</taxon>
        <taxon>Pleurotaceae</taxon>
        <taxon>Hohenbuehelia</taxon>
    </lineage>
</organism>
<feature type="signal peptide" evidence="3">
    <location>
        <begin position="1"/>
        <end position="27"/>
    </location>
</feature>
<gene>
    <name evidence="4" type="ORF">HGRIS_001729</name>
</gene>
<evidence type="ECO:0000256" key="3">
    <source>
        <dbReference type="SAM" id="SignalP"/>
    </source>
</evidence>
<reference evidence="5" key="1">
    <citation type="submission" date="2024-06" db="EMBL/GenBank/DDBJ databases">
        <title>Multi-omics analyses provide insights into the biosynthesis of the anticancer antibiotic pleurotin in Hohenbuehelia grisea.</title>
        <authorList>
            <person name="Weaver J.A."/>
            <person name="Alberti F."/>
        </authorList>
    </citation>
    <scope>NUCLEOTIDE SEQUENCE [LARGE SCALE GENOMIC DNA]</scope>
    <source>
        <strain evidence="5">T-177</strain>
    </source>
</reference>
<dbReference type="Gene3D" id="3.10.450.30">
    <property type="entry name" value="Microbial ribonucleases"/>
    <property type="match status" value="1"/>
</dbReference>
<keyword evidence="1" id="KW-0540">Nuclease</keyword>
<sequence>MQAHSLFFLVFLVSAAITVAGLHAGSAAELVAEKDCTCGGVTYKAGNEVRLAVSGGRAGKYPADFFNREGLTLVNHPDCMQQTKNGVSNLLEFPLVQGKKFTGGVPGPDRAIFSRFTTRFCGCTRHPNPNSGAVVACTWR</sequence>
<keyword evidence="5" id="KW-1185">Reference proteome</keyword>
<feature type="chain" id="PRO_5046345461" evidence="3">
    <location>
        <begin position="28"/>
        <end position="140"/>
    </location>
</feature>
<keyword evidence="3" id="KW-0732">Signal</keyword>